<organism evidence="4 5">
    <name type="scientific">Metapseudomonas lalkuanensis</name>
    <dbReference type="NCBI Taxonomy" id="2604832"/>
    <lineage>
        <taxon>Bacteria</taxon>
        <taxon>Pseudomonadati</taxon>
        <taxon>Pseudomonadota</taxon>
        <taxon>Gammaproteobacteria</taxon>
        <taxon>Pseudomonadales</taxon>
        <taxon>Pseudomonadaceae</taxon>
        <taxon>Metapseudomonas</taxon>
    </lineage>
</organism>
<accession>A0A5J6QUW8</accession>
<dbReference type="InterPro" id="IPR011990">
    <property type="entry name" value="TPR-like_helical_dom_sf"/>
</dbReference>
<dbReference type="KEGG" id="plal:FXN65_24810"/>
<evidence type="ECO:0000256" key="1">
    <source>
        <dbReference type="PROSITE-ProRule" id="PRU00339"/>
    </source>
</evidence>
<reference evidence="4 5" key="1">
    <citation type="submission" date="2019-08" db="EMBL/GenBank/DDBJ databases">
        <title>Whole-genome Sequencing of e-waste polymer degrading bacterium Pseudomonas sp. strain PE08.</title>
        <authorList>
            <person name="Kirdat K."/>
            <person name="Debbarma P."/>
            <person name="Narawade N."/>
            <person name="Suyal D."/>
            <person name="Thorat V."/>
            <person name="Shouche Y."/>
            <person name="Goel R."/>
            <person name="Yadav A."/>
        </authorList>
    </citation>
    <scope>NUCLEOTIDE SEQUENCE [LARGE SCALE GENOMIC DNA]</scope>
    <source>
        <strain evidence="4 5">PE08</strain>
    </source>
</reference>
<evidence type="ECO:0000256" key="3">
    <source>
        <dbReference type="SAM" id="SignalP"/>
    </source>
</evidence>
<evidence type="ECO:0000313" key="5">
    <source>
        <dbReference type="Proteomes" id="UP000327179"/>
    </source>
</evidence>
<dbReference type="SMART" id="SM00028">
    <property type="entry name" value="TPR"/>
    <property type="match status" value="2"/>
</dbReference>
<dbReference type="EMBL" id="CP043311">
    <property type="protein sequence ID" value="QEY65121.1"/>
    <property type="molecule type" value="Genomic_DNA"/>
</dbReference>
<feature type="repeat" description="TPR" evidence="1">
    <location>
        <begin position="101"/>
        <end position="134"/>
    </location>
</feature>
<keyword evidence="5" id="KW-1185">Reference proteome</keyword>
<dbReference type="SUPFAM" id="SSF48452">
    <property type="entry name" value="TPR-like"/>
    <property type="match status" value="1"/>
</dbReference>
<evidence type="ECO:0000313" key="4">
    <source>
        <dbReference type="EMBL" id="QEY65121.1"/>
    </source>
</evidence>
<proteinExistence type="predicted"/>
<name>A0A5J6QUW8_9GAMM</name>
<dbReference type="Pfam" id="PF13432">
    <property type="entry name" value="TPR_16"/>
    <property type="match status" value="1"/>
</dbReference>
<dbReference type="Proteomes" id="UP000327179">
    <property type="component" value="Chromosome"/>
</dbReference>
<feature type="chain" id="PRO_5023874336" evidence="3">
    <location>
        <begin position="20"/>
        <end position="249"/>
    </location>
</feature>
<dbReference type="Gene3D" id="1.25.40.10">
    <property type="entry name" value="Tetratricopeptide repeat domain"/>
    <property type="match status" value="1"/>
</dbReference>
<dbReference type="AlphaFoldDB" id="A0A5J6QUW8"/>
<feature type="region of interest" description="Disordered" evidence="2">
    <location>
        <begin position="210"/>
        <end position="249"/>
    </location>
</feature>
<dbReference type="PROSITE" id="PS51257">
    <property type="entry name" value="PROKAR_LIPOPROTEIN"/>
    <property type="match status" value="1"/>
</dbReference>
<feature type="signal peptide" evidence="3">
    <location>
        <begin position="1"/>
        <end position="19"/>
    </location>
</feature>
<feature type="repeat" description="TPR" evidence="1">
    <location>
        <begin position="135"/>
        <end position="168"/>
    </location>
</feature>
<evidence type="ECO:0000256" key="2">
    <source>
        <dbReference type="SAM" id="MobiDB-lite"/>
    </source>
</evidence>
<keyword evidence="1" id="KW-0802">TPR repeat</keyword>
<gene>
    <name evidence="4" type="ORF">FXN65_24810</name>
</gene>
<keyword evidence="3" id="KW-0732">Signal</keyword>
<dbReference type="RefSeq" id="WP_151137399.1">
    <property type="nucleotide sequence ID" value="NZ_CP043311.1"/>
</dbReference>
<sequence>MRRMLMLFALGLLGGCTNAPVQVGWLAQGGCGQPTAEQELALNLAKDMAADGRAHAALAHLQALPSSLPEVRLRQARIYRSLGRNEAAPLYRSLLGTCLAAEGHHGLGQLAAADGNQREALEQLREALRLSPTDAKVRNDLGLVLLREGRLDDARFEFLTALELDQDSALPAQNLLSLLFYQEQYQQAADLVSRLRLPADLVRQAEERARDMKRQGLTAPLAARQPREDAPLLAQVHKAEPDTGGEVGR</sequence>
<protein>
    <submittedName>
        <fullName evidence="4">Tetratricopeptide repeat protein</fullName>
    </submittedName>
</protein>
<dbReference type="InterPro" id="IPR019734">
    <property type="entry name" value="TPR_rpt"/>
</dbReference>
<dbReference type="PROSITE" id="PS50005">
    <property type="entry name" value="TPR"/>
    <property type="match status" value="2"/>
</dbReference>